<dbReference type="InterPro" id="IPR006660">
    <property type="entry name" value="Arsenate_reductase-like"/>
</dbReference>
<dbReference type="RefSeq" id="WP_131449144.1">
    <property type="nucleotide sequence ID" value="NZ_SJZB01000053.1"/>
</dbReference>
<evidence type="ECO:0000313" key="3">
    <source>
        <dbReference type="EMBL" id="TCJ11529.1"/>
    </source>
</evidence>
<dbReference type="NCBIfam" id="TIGR01616">
    <property type="entry name" value="nitro_assoc"/>
    <property type="match status" value="1"/>
</dbReference>
<organism evidence="3 4">
    <name type="scientific">Parasulfuritortus cantonensis</name>
    <dbReference type="NCBI Taxonomy" id="2528202"/>
    <lineage>
        <taxon>Bacteria</taxon>
        <taxon>Pseudomonadati</taxon>
        <taxon>Pseudomonadota</taxon>
        <taxon>Betaproteobacteria</taxon>
        <taxon>Nitrosomonadales</taxon>
        <taxon>Thiobacillaceae</taxon>
        <taxon>Parasulfuritortus</taxon>
    </lineage>
</organism>
<sequence length="141" mass="15562">MATVVFYEKPGCVNNTKQKVLLAAAGHTVWARNLLTERWTAARLRPFFGDLPVAEWFNLSAPRIRDGLLDYERVTETEALVLMLADPLLIRRPLIEVAGECRVGFDPVAVDAWIGLGASKVGEDLESCPRTHAAEPCKVTS</sequence>
<dbReference type="CDD" id="cd03033">
    <property type="entry name" value="ArsC_15kD"/>
    <property type="match status" value="1"/>
</dbReference>
<comment type="caution">
    <text evidence="3">The sequence shown here is derived from an EMBL/GenBank/DDBJ whole genome shotgun (WGS) entry which is preliminary data.</text>
</comment>
<reference evidence="3 4" key="1">
    <citation type="submission" date="2019-03" db="EMBL/GenBank/DDBJ databases">
        <title>Genome sequence of Thiobacillaceae bacterium LSR1, a sulfur-oxidizing bacterium isolated from freshwater sediment.</title>
        <authorList>
            <person name="Li S."/>
        </authorList>
    </citation>
    <scope>NUCLEOTIDE SEQUENCE [LARGE SCALE GENOMIC DNA]</scope>
    <source>
        <strain evidence="3 4">LSR1</strain>
    </source>
</reference>
<dbReference type="SUPFAM" id="SSF52833">
    <property type="entry name" value="Thioredoxin-like"/>
    <property type="match status" value="1"/>
</dbReference>
<dbReference type="PANTHER" id="PTHR30041">
    <property type="entry name" value="ARSENATE REDUCTASE"/>
    <property type="match status" value="1"/>
</dbReference>
<protein>
    <recommendedName>
        <fullName evidence="5">Nitrogenase-associated protein</fullName>
    </recommendedName>
</protein>
<dbReference type="Proteomes" id="UP000295443">
    <property type="component" value="Unassembled WGS sequence"/>
</dbReference>
<keyword evidence="4" id="KW-1185">Reference proteome</keyword>
<dbReference type="Gene3D" id="3.40.30.10">
    <property type="entry name" value="Glutaredoxin"/>
    <property type="match status" value="1"/>
</dbReference>
<evidence type="ECO:0000256" key="1">
    <source>
        <dbReference type="ARBA" id="ARBA00007198"/>
    </source>
</evidence>
<gene>
    <name evidence="3" type="ORF">EZJ19_15345</name>
</gene>
<accession>A0A4R1B7F1</accession>
<dbReference type="InterPro" id="IPR036249">
    <property type="entry name" value="Thioredoxin-like_sf"/>
</dbReference>
<evidence type="ECO:0000313" key="4">
    <source>
        <dbReference type="Proteomes" id="UP000295443"/>
    </source>
</evidence>
<dbReference type="Pfam" id="PF03960">
    <property type="entry name" value="ArsC"/>
    <property type="match status" value="1"/>
</dbReference>
<evidence type="ECO:0000256" key="2">
    <source>
        <dbReference type="PROSITE-ProRule" id="PRU01282"/>
    </source>
</evidence>
<dbReference type="PROSITE" id="PS51353">
    <property type="entry name" value="ARSC"/>
    <property type="match status" value="1"/>
</dbReference>
<proteinExistence type="inferred from homology"/>
<dbReference type="AlphaFoldDB" id="A0A4R1B7F1"/>
<dbReference type="EMBL" id="SJZB01000053">
    <property type="protein sequence ID" value="TCJ11529.1"/>
    <property type="molecule type" value="Genomic_DNA"/>
</dbReference>
<comment type="similarity">
    <text evidence="1 2">Belongs to the ArsC family.</text>
</comment>
<dbReference type="PANTHER" id="PTHR30041:SF8">
    <property type="entry name" value="PROTEIN YFFB"/>
    <property type="match status" value="1"/>
</dbReference>
<evidence type="ECO:0008006" key="5">
    <source>
        <dbReference type="Google" id="ProtNLM"/>
    </source>
</evidence>
<dbReference type="InterPro" id="IPR006503">
    <property type="entry name" value="Nase-assoc"/>
</dbReference>
<dbReference type="OrthoDB" id="5432555at2"/>
<name>A0A4R1B7F1_9PROT</name>